<feature type="non-terminal residue" evidence="2">
    <location>
        <position position="1"/>
    </location>
</feature>
<feature type="compositionally biased region" description="Basic and acidic residues" evidence="1">
    <location>
        <begin position="1"/>
        <end position="22"/>
    </location>
</feature>
<dbReference type="AlphaFoldDB" id="A0A563EG85"/>
<feature type="compositionally biased region" description="Basic and acidic residues" evidence="1">
    <location>
        <begin position="152"/>
        <end position="166"/>
    </location>
</feature>
<sequence length="495" mass="54289">TPHTHADEPRPDPAEAHARHAEPTPAGVSHHGGDPDMGDLPHRVPNDPRFFTADVHITPDGRARIGGHDYTPAEYADMLRRSGYDGSKPVRLIGCDAASNDFAQQLSRHLDAPVVAPTKPAWTDANGRVFTSDVDITPDGTRQPKIPPNGEWETHHPDGSKTKASDDGYAPGSDKNTDGADAKDRGEDTGSKGDEEPEERPKPLSAGDERVDDPPHFPDAEDPGRAPDTRDPEFERDKSRGAIVEQIDPTDTSRVTTKNGLIETIDGKPVKEYVQDLSKSRAVSQHAPNMESGDGPCSAVAIDRKTGLITEGVNGQADDLIEPENLHPLLRDNYMDMAEWKHPIMRSETDAAQMPVLGENGKALKDAEGKVITKDAVLDGRAHFDDPMRHAEVKAVNELLWERQRAFEDAWRKQHGADSVPPPLSREVLDEMRFDPRWTDEVVKKGNVVRELGGEAPACGNCNSILRDVPSYSGRYHFPPGDHRRNATLEPPVTE</sequence>
<dbReference type="EMBL" id="VOBR01000043">
    <property type="protein sequence ID" value="TWP45228.1"/>
    <property type="molecule type" value="Genomic_DNA"/>
</dbReference>
<feature type="region of interest" description="Disordered" evidence="1">
    <location>
        <begin position="476"/>
        <end position="495"/>
    </location>
</feature>
<accession>A0A563EG85</accession>
<reference evidence="2 3" key="1">
    <citation type="submission" date="2019-07" db="EMBL/GenBank/DDBJ databases">
        <title>Lentzea xizangensis sp. nov., isolated from Qinghai-Tibetan Plateau Soils.</title>
        <authorList>
            <person name="Huang J."/>
        </authorList>
    </citation>
    <scope>NUCLEOTIDE SEQUENCE [LARGE SCALE GENOMIC DNA]</scope>
    <source>
        <strain evidence="2 3">FXJ1.1311</strain>
    </source>
</reference>
<evidence type="ECO:0000313" key="2">
    <source>
        <dbReference type="EMBL" id="TWP45228.1"/>
    </source>
</evidence>
<comment type="caution">
    <text evidence="2">The sequence shown here is derived from an EMBL/GenBank/DDBJ whole genome shotgun (WGS) entry which is preliminary data.</text>
</comment>
<feature type="compositionally biased region" description="Basic and acidic residues" evidence="1">
    <location>
        <begin position="175"/>
        <end position="240"/>
    </location>
</feature>
<gene>
    <name evidence="2" type="ORF">FKR81_39840</name>
</gene>
<protein>
    <recommendedName>
        <fullName evidence="4">YwqJ-like deaminase</fullName>
    </recommendedName>
</protein>
<keyword evidence="3" id="KW-1185">Reference proteome</keyword>
<evidence type="ECO:0000313" key="3">
    <source>
        <dbReference type="Proteomes" id="UP000316639"/>
    </source>
</evidence>
<dbReference type="Proteomes" id="UP000316639">
    <property type="component" value="Unassembled WGS sequence"/>
</dbReference>
<name>A0A563EG85_9PSEU</name>
<evidence type="ECO:0000256" key="1">
    <source>
        <dbReference type="SAM" id="MobiDB-lite"/>
    </source>
</evidence>
<feature type="region of interest" description="Disordered" evidence="1">
    <location>
        <begin position="121"/>
        <end position="255"/>
    </location>
</feature>
<feature type="region of interest" description="Disordered" evidence="1">
    <location>
        <begin position="1"/>
        <end position="50"/>
    </location>
</feature>
<organism evidence="2 3">
    <name type="scientific">Lentzea tibetensis</name>
    <dbReference type="NCBI Taxonomy" id="2591470"/>
    <lineage>
        <taxon>Bacteria</taxon>
        <taxon>Bacillati</taxon>
        <taxon>Actinomycetota</taxon>
        <taxon>Actinomycetes</taxon>
        <taxon>Pseudonocardiales</taxon>
        <taxon>Pseudonocardiaceae</taxon>
        <taxon>Lentzea</taxon>
    </lineage>
</organism>
<evidence type="ECO:0008006" key="4">
    <source>
        <dbReference type="Google" id="ProtNLM"/>
    </source>
</evidence>
<proteinExistence type="predicted"/>
<feature type="compositionally biased region" description="Basic and acidic residues" evidence="1">
    <location>
        <begin position="31"/>
        <end position="46"/>
    </location>
</feature>